<evidence type="ECO:0008006" key="4">
    <source>
        <dbReference type="Google" id="ProtNLM"/>
    </source>
</evidence>
<evidence type="ECO:0000313" key="2">
    <source>
        <dbReference type="EMBL" id="MEN5379635.1"/>
    </source>
</evidence>
<dbReference type="RefSeq" id="WP_346582490.1">
    <property type="nucleotide sequence ID" value="NZ_JBDJNQ010000011.1"/>
</dbReference>
<accession>A0ABV0BXW4</accession>
<protein>
    <recommendedName>
        <fullName evidence="4">Lipoprotein</fullName>
    </recommendedName>
</protein>
<sequence>MMKKLFYFSSILFLFSSCAKDDDLYYSFDTEIGLEIKNKVGKDLLDGDLRVEKITLAGNNNGGESPTGGRLKPDTPPVDSFQLRKIGSVNSLHLTFSPIYKESIIMVKWKDIPKQDTLRAELYNKNNTVYPRKIYLNGNAVWTEGEKGSRGAIKIEKDI</sequence>
<reference evidence="2 3" key="1">
    <citation type="submission" date="2024-04" db="EMBL/GenBank/DDBJ databases">
        <title>WGS of bacteria from Torrens River.</title>
        <authorList>
            <person name="Wyrsch E.R."/>
            <person name="Drigo B."/>
        </authorList>
    </citation>
    <scope>NUCLEOTIDE SEQUENCE [LARGE SCALE GENOMIC DNA]</scope>
    <source>
        <strain evidence="2 3">TWI391</strain>
    </source>
</reference>
<proteinExistence type="predicted"/>
<keyword evidence="1" id="KW-0732">Signal</keyword>
<comment type="caution">
    <text evidence="2">The sequence shown here is derived from an EMBL/GenBank/DDBJ whole genome shotgun (WGS) entry which is preliminary data.</text>
</comment>
<dbReference type="Proteomes" id="UP001409291">
    <property type="component" value="Unassembled WGS sequence"/>
</dbReference>
<name>A0ABV0BXW4_9SPHI</name>
<gene>
    <name evidence="2" type="ORF">ABE541_20370</name>
</gene>
<organism evidence="2 3">
    <name type="scientific">Sphingobacterium kitahiroshimense</name>
    <dbReference type="NCBI Taxonomy" id="470446"/>
    <lineage>
        <taxon>Bacteria</taxon>
        <taxon>Pseudomonadati</taxon>
        <taxon>Bacteroidota</taxon>
        <taxon>Sphingobacteriia</taxon>
        <taxon>Sphingobacteriales</taxon>
        <taxon>Sphingobacteriaceae</taxon>
        <taxon>Sphingobacterium</taxon>
    </lineage>
</organism>
<feature type="chain" id="PRO_5045492292" description="Lipoprotein" evidence="1">
    <location>
        <begin position="20"/>
        <end position="159"/>
    </location>
</feature>
<evidence type="ECO:0000256" key="1">
    <source>
        <dbReference type="SAM" id="SignalP"/>
    </source>
</evidence>
<evidence type="ECO:0000313" key="3">
    <source>
        <dbReference type="Proteomes" id="UP001409291"/>
    </source>
</evidence>
<keyword evidence="3" id="KW-1185">Reference proteome</keyword>
<feature type="signal peptide" evidence="1">
    <location>
        <begin position="1"/>
        <end position="19"/>
    </location>
</feature>
<dbReference type="PROSITE" id="PS51257">
    <property type="entry name" value="PROKAR_LIPOPROTEIN"/>
    <property type="match status" value="1"/>
</dbReference>
<dbReference type="EMBL" id="JBDJNQ010000011">
    <property type="protein sequence ID" value="MEN5379635.1"/>
    <property type="molecule type" value="Genomic_DNA"/>
</dbReference>